<dbReference type="InParanoid" id="A0A1X7SP47"/>
<reference evidence="1" key="1">
    <citation type="submission" date="2017-05" db="UniProtKB">
        <authorList>
            <consortium name="EnsemblMetazoa"/>
        </authorList>
    </citation>
    <scope>IDENTIFICATION</scope>
</reference>
<sequence length="94" mass="10295">MIASDKGHYEVVKLLLEWKADPTIESRKGDTALNYLREYNLEQQDDATLDDAGSVFSHTTGYHTAASDISSIRSVPSNLSLDSLSDISSDKCDA</sequence>
<dbReference type="InterPro" id="IPR036770">
    <property type="entry name" value="Ankyrin_rpt-contain_sf"/>
</dbReference>
<organism evidence="1">
    <name type="scientific">Amphimedon queenslandica</name>
    <name type="common">Sponge</name>
    <dbReference type="NCBI Taxonomy" id="400682"/>
    <lineage>
        <taxon>Eukaryota</taxon>
        <taxon>Metazoa</taxon>
        <taxon>Porifera</taxon>
        <taxon>Demospongiae</taxon>
        <taxon>Heteroscleromorpha</taxon>
        <taxon>Haplosclerida</taxon>
        <taxon>Niphatidae</taxon>
        <taxon>Amphimedon</taxon>
    </lineage>
</organism>
<name>A0A1X7SP47_AMPQE</name>
<protein>
    <submittedName>
        <fullName evidence="1">Uncharacterized protein</fullName>
    </submittedName>
</protein>
<dbReference type="Gene3D" id="1.25.40.20">
    <property type="entry name" value="Ankyrin repeat-containing domain"/>
    <property type="match status" value="1"/>
</dbReference>
<evidence type="ECO:0000313" key="1">
    <source>
        <dbReference type="EnsemblMetazoa" id="Aqu2.1.03863_001"/>
    </source>
</evidence>
<dbReference type="AlphaFoldDB" id="A0A1X7SP47"/>
<dbReference type="SUPFAM" id="SSF48403">
    <property type="entry name" value="Ankyrin repeat"/>
    <property type="match status" value="1"/>
</dbReference>
<dbReference type="EnsemblMetazoa" id="Aqu2.1.03863_001">
    <property type="protein sequence ID" value="Aqu2.1.03863_001"/>
    <property type="gene ID" value="Aqu2.1.03863"/>
</dbReference>
<proteinExistence type="predicted"/>
<accession>A0A1X7SP47</accession>